<dbReference type="InterPro" id="IPR017945">
    <property type="entry name" value="DHBP_synth_RibB-like_a/b_dom"/>
</dbReference>
<evidence type="ECO:0000256" key="3">
    <source>
        <dbReference type="ARBA" id="ARBA00012584"/>
    </source>
</evidence>
<dbReference type="NCBIfam" id="TIGR00057">
    <property type="entry name" value="L-threonylcarbamoyladenylate synthase"/>
    <property type="match status" value="1"/>
</dbReference>
<evidence type="ECO:0000256" key="7">
    <source>
        <dbReference type="ARBA" id="ARBA00022695"/>
    </source>
</evidence>
<comment type="catalytic activity">
    <reaction evidence="11">
        <text>L-threonine + hydrogencarbonate + ATP = L-threonylcarbamoyladenylate + diphosphate + H2O</text>
        <dbReference type="Rhea" id="RHEA:36407"/>
        <dbReference type="ChEBI" id="CHEBI:15377"/>
        <dbReference type="ChEBI" id="CHEBI:17544"/>
        <dbReference type="ChEBI" id="CHEBI:30616"/>
        <dbReference type="ChEBI" id="CHEBI:33019"/>
        <dbReference type="ChEBI" id="CHEBI:57926"/>
        <dbReference type="ChEBI" id="CHEBI:73682"/>
        <dbReference type="EC" id="2.7.7.87"/>
    </reaction>
</comment>
<keyword evidence="9" id="KW-0067">ATP-binding</keyword>
<dbReference type="EMBL" id="UINC01007381">
    <property type="protein sequence ID" value="SVA33003.1"/>
    <property type="molecule type" value="Genomic_DNA"/>
</dbReference>
<dbReference type="Gene3D" id="3.90.870.10">
    <property type="entry name" value="DHBP synthase"/>
    <property type="match status" value="1"/>
</dbReference>
<accession>A0A381V1A0</accession>
<keyword evidence="6" id="KW-0819">tRNA processing</keyword>
<dbReference type="Pfam" id="PF01300">
    <property type="entry name" value="Sua5_yciO_yrdC"/>
    <property type="match status" value="1"/>
</dbReference>
<gene>
    <name evidence="13" type="ORF">METZ01_LOCUS85857</name>
</gene>
<dbReference type="GO" id="GO:0008033">
    <property type="term" value="P:tRNA processing"/>
    <property type="evidence" value="ECO:0007669"/>
    <property type="project" value="UniProtKB-KW"/>
</dbReference>
<evidence type="ECO:0000256" key="1">
    <source>
        <dbReference type="ARBA" id="ARBA00004496"/>
    </source>
</evidence>
<keyword evidence="5" id="KW-0808">Transferase</keyword>
<dbReference type="PROSITE" id="PS51163">
    <property type="entry name" value="YRDC"/>
    <property type="match status" value="1"/>
</dbReference>
<dbReference type="GO" id="GO:0005524">
    <property type="term" value="F:ATP binding"/>
    <property type="evidence" value="ECO:0007669"/>
    <property type="project" value="UniProtKB-KW"/>
</dbReference>
<name>A0A381V1A0_9ZZZZ</name>
<dbReference type="SUPFAM" id="SSF55821">
    <property type="entry name" value="YrdC/RibB"/>
    <property type="match status" value="1"/>
</dbReference>
<keyword evidence="4" id="KW-0963">Cytoplasm</keyword>
<sequence length="238" mass="24887">MEDFCYRGIPCAVIYSARCGHLATKRVEVLADTQYEMKGIDLQQAVRVLKGGGVVAIPTDTLYGLAADAFNLAALDRVYDIKGRPHDLALPVLVSGWEQVASVAENLPRQAQVVAERFWPGALTLVVAKAAGLPDRLTGGGATVAVRVADHPAPMKLIDGLGGPITGTSANISGGADPSTVAELADQIGGRVGHVFNEGLAPKGAASTVVDITSGQPKLLREGAIPFEQVLRAWERAT</sequence>
<evidence type="ECO:0000256" key="2">
    <source>
        <dbReference type="ARBA" id="ARBA00007663"/>
    </source>
</evidence>
<dbReference type="GO" id="GO:0003725">
    <property type="term" value="F:double-stranded RNA binding"/>
    <property type="evidence" value="ECO:0007669"/>
    <property type="project" value="InterPro"/>
</dbReference>
<evidence type="ECO:0000256" key="4">
    <source>
        <dbReference type="ARBA" id="ARBA00022490"/>
    </source>
</evidence>
<dbReference type="InterPro" id="IPR006070">
    <property type="entry name" value="Sua5-like_dom"/>
</dbReference>
<evidence type="ECO:0000256" key="8">
    <source>
        <dbReference type="ARBA" id="ARBA00022741"/>
    </source>
</evidence>
<dbReference type="PANTHER" id="PTHR17490">
    <property type="entry name" value="SUA5"/>
    <property type="match status" value="1"/>
</dbReference>
<evidence type="ECO:0000259" key="12">
    <source>
        <dbReference type="PROSITE" id="PS51163"/>
    </source>
</evidence>
<evidence type="ECO:0000256" key="11">
    <source>
        <dbReference type="ARBA" id="ARBA00048366"/>
    </source>
</evidence>
<dbReference type="GO" id="GO:0000049">
    <property type="term" value="F:tRNA binding"/>
    <property type="evidence" value="ECO:0007669"/>
    <property type="project" value="TreeGrafter"/>
</dbReference>
<dbReference type="InterPro" id="IPR050156">
    <property type="entry name" value="TC-AMP_synthase_SUA5"/>
</dbReference>
<proteinExistence type="inferred from homology"/>
<evidence type="ECO:0000256" key="10">
    <source>
        <dbReference type="ARBA" id="ARBA00029774"/>
    </source>
</evidence>
<evidence type="ECO:0000256" key="9">
    <source>
        <dbReference type="ARBA" id="ARBA00022840"/>
    </source>
</evidence>
<dbReference type="EC" id="2.7.7.87" evidence="3"/>
<organism evidence="13">
    <name type="scientific">marine metagenome</name>
    <dbReference type="NCBI Taxonomy" id="408172"/>
    <lineage>
        <taxon>unclassified sequences</taxon>
        <taxon>metagenomes</taxon>
        <taxon>ecological metagenomes</taxon>
    </lineage>
</organism>
<comment type="similarity">
    <text evidence="2">Belongs to the SUA5 family.</text>
</comment>
<dbReference type="GO" id="GO:0061710">
    <property type="term" value="F:L-threonylcarbamoyladenylate synthase"/>
    <property type="evidence" value="ECO:0007669"/>
    <property type="project" value="UniProtKB-EC"/>
</dbReference>
<dbReference type="GO" id="GO:0005737">
    <property type="term" value="C:cytoplasm"/>
    <property type="evidence" value="ECO:0007669"/>
    <property type="project" value="UniProtKB-SubCell"/>
</dbReference>
<evidence type="ECO:0000256" key="6">
    <source>
        <dbReference type="ARBA" id="ARBA00022694"/>
    </source>
</evidence>
<dbReference type="AlphaFoldDB" id="A0A381V1A0"/>
<protein>
    <recommendedName>
        <fullName evidence="10">L-threonylcarbamoyladenylate synthase</fullName>
        <ecNumber evidence="3">2.7.7.87</ecNumber>
    </recommendedName>
    <alternativeName>
        <fullName evidence="10">L-threonylcarbamoyladenylate synthase</fullName>
    </alternativeName>
</protein>
<evidence type="ECO:0000313" key="13">
    <source>
        <dbReference type="EMBL" id="SVA33003.1"/>
    </source>
</evidence>
<evidence type="ECO:0000256" key="5">
    <source>
        <dbReference type="ARBA" id="ARBA00022679"/>
    </source>
</evidence>
<reference evidence="13" key="1">
    <citation type="submission" date="2018-05" db="EMBL/GenBank/DDBJ databases">
        <authorList>
            <person name="Lanie J.A."/>
            <person name="Ng W.-L."/>
            <person name="Kazmierczak K.M."/>
            <person name="Andrzejewski T.M."/>
            <person name="Davidsen T.M."/>
            <person name="Wayne K.J."/>
            <person name="Tettelin H."/>
            <person name="Glass J.I."/>
            <person name="Rusch D."/>
            <person name="Podicherti R."/>
            <person name="Tsui H.-C.T."/>
            <person name="Winkler M.E."/>
        </authorList>
    </citation>
    <scope>NUCLEOTIDE SEQUENCE</scope>
</reference>
<dbReference type="GO" id="GO:0006450">
    <property type="term" value="P:regulation of translational fidelity"/>
    <property type="evidence" value="ECO:0007669"/>
    <property type="project" value="TreeGrafter"/>
</dbReference>
<keyword evidence="7" id="KW-0548">Nucleotidyltransferase</keyword>
<keyword evidence="8" id="KW-0547">Nucleotide-binding</keyword>
<dbReference type="PANTHER" id="PTHR17490:SF16">
    <property type="entry name" value="THREONYLCARBAMOYL-AMP SYNTHASE"/>
    <property type="match status" value="1"/>
</dbReference>
<comment type="subcellular location">
    <subcellularLocation>
        <location evidence="1">Cytoplasm</location>
    </subcellularLocation>
</comment>
<feature type="domain" description="YrdC-like" evidence="12">
    <location>
        <begin position="39"/>
        <end position="225"/>
    </location>
</feature>